<name>A0AAV9AX44_ACOGR</name>
<dbReference type="PROSITE" id="PS50090">
    <property type="entry name" value="MYB_LIKE"/>
    <property type="match status" value="1"/>
</dbReference>
<feature type="domain" description="HTH myb-type" evidence="4">
    <location>
        <begin position="38"/>
        <end position="78"/>
    </location>
</feature>
<proteinExistence type="predicted"/>
<reference evidence="5" key="1">
    <citation type="journal article" date="2023" name="Nat. Commun.">
        <title>Diploid and tetraploid genomes of Acorus and the evolution of monocots.</title>
        <authorList>
            <person name="Ma L."/>
            <person name="Liu K.W."/>
            <person name="Li Z."/>
            <person name="Hsiao Y.Y."/>
            <person name="Qi Y."/>
            <person name="Fu T."/>
            <person name="Tang G.D."/>
            <person name="Zhang D."/>
            <person name="Sun W.H."/>
            <person name="Liu D.K."/>
            <person name="Li Y."/>
            <person name="Chen G.Z."/>
            <person name="Liu X.D."/>
            <person name="Liao X.Y."/>
            <person name="Jiang Y.T."/>
            <person name="Yu X."/>
            <person name="Hao Y."/>
            <person name="Huang J."/>
            <person name="Zhao X.W."/>
            <person name="Ke S."/>
            <person name="Chen Y.Y."/>
            <person name="Wu W.L."/>
            <person name="Hsu J.L."/>
            <person name="Lin Y.F."/>
            <person name="Huang M.D."/>
            <person name="Li C.Y."/>
            <person name="Huang L."/>
            <person name="Wang Z.W."/>
            <person name="Zhao X."/>
            <person name="Zhong W.Y."/>
            <person name="Peng D.H."/>
            <person name="Ahmad S."/>
            <person name="Lan S."/>
            <person name="Zhang J.S."/>
            <person name="Tsai W.C."/>
            <person name="Van de Peer Y."/>
            <person name="Liu Z.J."/>
        </authorList>
    </citation>
    <scope>NUCLEOTIDE SEQUENCE</scope>
    <source>
        <strain evidence="5">SCP</strain>
    </source>
</reference>
<evidence type="ECO:0000259" key="3">
    <source>
        <dbReference type="PROSITE" id="PS50090"/>
    </source>
</evidence>
<gene>
    <name evidence="5" type="ORF">QJS04_geneDACA018488</name>
</gene>
<dbReference type="Proteomes" id="UP001179952">
    <property type="component" value="Unassembled WGS sequence"/>
</dbReference>
<organism evidence="5 6">
    <name type="scientific">Acorus gramineus</name>
    <name type="common">Dwarf sweet flag</name>
    <dbReference type="NCBI Taxonomy" id="55184"/>
    <lineage>
        <taxon>Eukaryota</taxon>
        <taxon>Viridiplantae</taxon>
        <taxon>Streptophyta</taxon>
        <taxon>Embryophyta</taxon>
        <taxon>Tracheophyta</taxon>
        <taxon>Spermatophyta</taxon>
        <taxon>Magnoliopsida</taxon>
        <taxon>Liliopsida</taxon>
        <taxon>Acoraceae</taxon>
        <taxon>Acorus</taxon>
    </lineage>
</organism>
<feature type="domain" description="Myb-like" evidence="3">
    <location>
        <begin position="38"/>
        <end position="78"/>
    </location>
</feature>
<dbReference type="GO" id="GO:0003677">
    <property type="term" value="F:DNA binding"/>
    <property type="evidence" value="ECO:0007669"/>
    <property type="project" value="UniProtKB-KW"/>
</dbReference>
<dbReference type="InterPro" id="IPR052844">
    <property type="entry name" value="Leaf_Dev_Regulator"/>
</dbReference>
<evidence type="ECO:0000259" key="4">
    <source>
        <dbReference type="PROSITE" id="PS51294"/>
    </source>
</evidence>
<dbReference type="InterPro" id="IPR001005">
    <property type="entry name" value="SANT/Myb"/>
</dbReference>
<evidence type="ECO:0000256" key="1">
    <source>
        <dbReference type="ARBA" id="ARBA00023125"/>
    </source>
</evidence>
<dbReference type="PROSITE" id="PS51294">
    <property type="entry name" value="HTH_MYB"/>
    <property type="match status" value="1"/>
</dbReference>
<dbReference type="Gene3D" id="1.10.10.60">
    <property type="entry name" value="Homeodomain-like"/>
    <property type="match status" value="1"/>
</dbReference>
<protein>
    <submittedName>
        <fullName evidence="5">Transcription factor AS1</fullName>
    </submittedName>
</protein>
<accession>A0AAV9AX44</accession>
<dbReference type="PANTHER" id="PTHR47214">
    <property type="entry name" value="PROTEIN ROUGH SHEATH 2 HOMOLOG"/>
    <property type="match status" value="1"/>
</dbReference>
<dbReference type="SMART" id="SM00717">
    <property type="entry name" value="SANT"/>
    <property type="match status" value="1"/>
</dbReference>
<sequence>MGDNTVLETGPRSSNAWGLHSTATGPKSCLECWKNHLKPGLKKGSLTPEEQSLVVSLQSMYGNKWKKIASCVPGRTPKCLGKCGGLWREVEEGWREWDKHRRELGGWRLGRVEQQMEMEKRRRWRVVKVDVERRVREEEMEWVRRVEIECRERVEEVEGRLLEEWEMK</sequence>
<dbReference type="PANTHER" id="PTHR47214:SF1">
    <property type="entry name" value="PROTEIN ROUGH SHEATH 2 HOMOLOG"/>
    <property type="match status" value="1"/>
</dbReference>
<evidence type="ECO:0000313" key="5">
    <source>
        <dbReference type="EMBL" id="KAK1268891.1"/>
    </source>
</evidence>
<dbReference type="SUPFAM" id="SSF46689">
    <property type="entry name" value="Homeodomain-like"/>
    <property type="match status" value="1"/>
</dbReference>
<keyword evidence="1" id="KW-0238">DNA-binding</keyword>
<dbReference type="CDD" id="cd00167">
    <property type="entry name" value="SANT"/>
    <property type="match status" value="1"/>
</dbReference>
<feature type="region of interest" description="Disordered" evidence="2">
    <location>
        <begin position="1"/>
        <end position="20"/>
    </location>
</feature>
<reference evidence="5" key="2">
    <citation type="submission" date="2023-06" db="EMBL/GenBank/DDBJ databases">
        <authorList>
            <person name="Ma L."/>
            <person name="Liu K.-W."/>
            <person name="Li Z."/>
            <person name="Hsiao Y.-Y."/>
            <person name="Qi Y."/>
            <person name="Fu T."/>
            <person name="Tang G."/>
            <person name="Zhang D."/>
            <person name="Sun W.-H."/>
            <person name="Liu D.-K."/>
            <person name="Li Y."/>
            <person name="Chen G.-Z."/>
            <person name="Liu X.-D."/>
            <person name="Liao X.-Y."/>
            <person name="Jiang Y.-T."/>
            <person name="Yu X."/>
            <person name="Hao Y."/>
            <person name="Huang J."/>
            <person name="Zhao X.-W."/>
            <person name="Ke S."/>
            <person name="Chen Y.-Y."/>
            <person name="Wu W.-L."/>
            <person name="Hsu J.-L."/>
            <person name="Lin Y.-F."/>
            <person name="Huang M.-D."/>
            <person name="Li C.-Y."/>
            <person name="Huang L."/>
            <person name="Wang Z.-W."/>
            <person name="Zhao X."/>
            <person name="Zhong W.-Y."/>
            <person name="Peng D.-H."/>
            <person name="Ahmad S."/>
            <person name="Lan S."/>
            <person name="Zhang J.-S."/>
            <person name="Tsai W.-C."/>
            <person name="Van De Peer Y."/>
            <person name="Liu Z.-J."/>
        </authorList>
    </citation>
    <scope>NUCLEOTIDE SEQUENCE</scope>
    <source>
        <strain evidence="5">SCP</strain>
        <tissue evidence="5">Leaves</tissue>
    </source>
</reference>
<dbReference type="InterPro" id="IPR009057">
    <property type="entry name" value="Homeodomain-like_sf"/>
</dbReference>
<comment type="caution">
    <text evidence="5">The sequence shown here is derived from an EMBL/GenBank/DDBJ whole genome shotgun (WGS) entry which is preliminary data.</text>
</comment>
<dbReference type="AlphaFoldDB" id="A0AAV9AX44"/>
<dbReference type="InterPro" id="IPR017930">
    <property type="entry name" value="Myb_dom"/>
</dbReference>
<dbReference type="EMBL" id="JAUJYN010000006">
    <property type="protein sequence ID" value="KAK1268891.1"/>
    <property type="molecule type" value="Genomic_DNA"/>
</dbReference>
<dbReference type="Pfam" id="PF00249">
    <property type="entry name" value="Myb_DNA-binding"/>
    <property type="match status" value="1"/>
</dbReference>
<keyword evidence="6" id="KW-1185">Reference proteome</keyword>
<evidence type="ECO:0000256" key="2">
    <source>
        <dbReference type="SAM" id="MobiDB-lite"/>
    </source>
</evidence>
<feature type="compositionally biased region" description="Polar residues" evidence="2">
    <location>
        <begin position="11"/>
        <end position="20"/>
    </location>
</feature>
<evidence type="ECO:0000313" key="6">
    <source>
        <dbReference type="Proteomes" id="UP001179952"/>
    </source>
</evidence>